<organism evidence="11 12">
    <name type="scientific">Cypionkella sinensis</name>
    <dbReference type="NCBI Taxonomy" id="1756043"/>
    <lineage>
        <taxon>Bacteria</taxon>
        <taxon>Pseudomonadati</taxon>
        <taxon>Pseudomonadota</taxon>
        <taxon>Alphaproteobacteria</taxon>
        <taxon>Rhodobacterales</taxon>
        <taxon>Paracoccaceae</taxon>
        <taxon>Cypionkella</taxon>
    </lineage>
</organism>
<dbReference type="InterPro" id="IPR004839">
    <property type="entry name" value="Aminotransferase_I/II_large"/>
</dbReference>
<evidence type="ECO:0000259" key="10">
    <source>
        <dbReference type="Pfam" id="PF00155"/>
    </source>
</evidence>
<keyword evidence="12" id="KW-1185">Reference proteome</keyword>
<evidence type="ECO:0000313" key="11">
    <source>
        <dbReference type="EMBL" id="MFC3181182.1"/>
    </source>
</evidence>
<accession>A0ABV7J1E8</accession>
<gene>
    <name evidence="11" type="primary">cobD</name>
    <name evidence="11" type="ORF">ACFOGH_09300</name>
</gene>
<dbReference type="EMBL" id="JBHRTO010000001">
    <property type="protein sequence ID" value="MFC3181182.1"/>
    <property type="molecule type" value="Genomic_DNA"/>
</dbReference>
<feature type="domain" description="Aminotransferase class I/classII large" evidence="10">
    <location>
        <begin position="67"/>
        <end position="314"/>
    </location>
</feature>
<evidence type="ECO:0000256" key="2">
    <source>
        <dbReference type="ARBA" id="ARBA00003444"/>
    </source>
</evidence>
<dbReference type="SUPFAM" id="SSF53383">
    <property type="entry name" value="PLP-dependent transferases"/>
    <property type="match status" value="1"/>
</dbReference>
<keyword evidence="6" id="KW-0663">Pyridoxal phosphate</keyword>
<keyword evidence="5" id="KW-0169">Cobalamin biosynthesis</keyword>
<dbReference type="InterPro" id="IPR015424">
    <property type="entry name" value="PyrdxlP-dep_Trfase"/>
</dbReference>
<reference evidence="12" key="1">
    <citation type="journal article" date="2019" name="Int. J. Syst. Evol. Microbiol.">
        <title>The Global Catalogue of Microorganisms (GCM) 10K type strain sequencing project: providing services to taxonomists for standard genome sequencing and annotation.</title>
        <authorList>
            <consortium name="The Broad Institute Genomics Platform"/>
            <consortium name="The Broad Institute Genome Sequencing Center for Infectious Disease"/>
            <person name="Wu L."/>
            <person name="Ma J."/>
        </authorList>
    </citation>
    <scope>NUCLEOTIDE SEQUENCE [LARGE SCALE GENOMIC DNA]</scope>
    <source>
        <strain evidence="12">KCTC 52039</strain>
    </source>
</reference>
<dbReference type="InterPro" id="IPR015421">
    <property type="entry name" value="PyrdxlP-dep_Trfase_major"/>
</dbReference>
<dbReference type="PANTHER" id="PTHR42885:SF1">
    <property type="entry name" value="THREONINE-PHOSPHATE DECARBOXYLASE"/>
    <property type="match status" value="1"/>
</dbReference>
<dbReference type="NCBIfam" id="TIGR01140">
    <property type="entry name" value="L_thr_O3P_dcar"/>
    <property type="match status" value="1"/>
</dbReference>
<comment type="catalytic activity">
    <reaction evidence="9">
        <text>O-phospho-L-threonine + H(+) = (R)-1-aminopropan-2-yl phosphate + CO2</text>
        <dbReference type="Rhea" id="RHEA:11492"/>
        <dbReference type="ChEBI" id="CHEBI:15378"/>
        <dbReference type="ChEBI" id="CHEBI:16526"/>
        <dbReference type="ChEBI" id="CHEBI:58563"/>
        <dbReference type="ChEBI" id="CHEBI:58675"/>
        <dbReference type="EC" id="4.1.1.81"/>
    </reaction>
</comment>
<dbReference type="Proteomes" id="UP001595547">
    <property type="component" value="Unassembled WGS sequence"/>
</dbReference>
<dbReference type="InterPro" id="IPR005860">
    <property type="entry name" value="CobD"/>
</dbReference>
<dbReference type="GO" id="GO:0048472">
    <property type="term" value="F:threonine-phosphate decarboxylase activity"/>
    <property type="evidence" value="ECO:0007669"/>
    <property type="project" value="UniProtKB-EC"/>
</dbReference>
<evidence type="ECO:0000256" key="6">
    <source>
        <dbReference type="ARBA" id="ARBA00022898"/>
    </source>
</evidence>
<comment type="pathway">
    <text evidence="3">Cofactor biosynthesis; adenosylcobalamin biosynthesis.</text>
</comment>
<evidence type="ECO:0000256" key="9">
    <source>
        <dbReference type="ARBA" id="ARBA00048531"/>
    </source>
</evidence>
<dbReference type="EC" id="4.1.1.81" evidence="4"/>
<comment type="caution">
    <text evidence="11">The sequence shown here is derived from an EMBL/GenBank/DDBJ whole genome shotgun (WGS) entry which is preliminary data.</text>
</comment>
<dbReference type="Gene3D" id="3.40.640.10">
    <property type="entry name" value="Type I PLP-dependent aspartate aminotransferase-like (Major domain)"/>
    <property type="match status" value="1"/>
</dbReference>
<dbReference type="Gene3D" id="3.90.1150.10">
    <property type="entry name" value="Aspartate Aminotransferase, domain 1"/>
    <property type="match status" value="1"/>
</dbReference>
<comment type="function">
    <text evidence="2">Decarboxylates L-threonine-O-3-phosphate to yield (R)-1-amino-2-propanol O-2-phosphate, the precursor for the linkage between the nucleotide loop and the corrin ring in cobalamin.</text>
</comment>
<evidence type="ECO:0000256" key="3">
    <source>
        <dbReference type="ARBA" id="ARBA00004953"/>
    </source>
</evidence>
<sequence>MRDHGGNIDGAIARFGGSDWIDLSTGINRVPYPVPTLHPEDWTMLPTHSAKQALLDVAAQTYGTTAPMLAVAGAQAAIQMIPRLAKPGRARVLGPTYNEHAAALRAAGWKVEQVSQFGQLAGADLAVVVNPNNPDGRSYAPADLLALAGQVGRLVVDESFADAQPALSLAAQAGQAGLLVLRSFGKFYGLAGVRLGFVIGCPDDIAALTEMSGPWPVNGAALRIGAAALADKAWAKATVARLQAEVTQADALALAAGWQLVGGCELFRTYETPDAETAQNRLAKARIWSRIFPYSNRWLRLGLPGSPEEWARLTAALEG</sequence>
<dbReference type="RefSeq" id="WP_380072791.1">
    <property type="nucleotide sequence ID" value="NZ_JBHRTO010000001.1"/>
</dbReference>
<evidence type="ECO:0000313" key="12">
    <source>
        <dbReference type="Proteomes" id="UP001595547"/>
    </source>
</evidence>
<evidence type="ECO:0000256" key="4">
    <source>
        <dbReference type="ARBA" id="ARBA00012285"/>
    </source>
</evidence>
<dbReference type="InterPro" id="IPR015422">
    <property type="entry name" value="PyrdxlP-dep_Trfase_small"/>
</dbReference>
<evidence type="ECO:0000256" key="7">
    <source>
        <dbReference type="ARBA" id="ARBA00023239"/>
    </source>
</evidence>
<evidence type="ECO:0000256" key="8">
    <source>
        <dbReference type="ARBA" id="ARBA00029996"/>
    </source>
</evidence>
<comment type="cofactor">
    <cofactor evidence="1">
        <name>pyridoxal 5'-phosphate</name>
        <dbReference type="ChEBI" id="CHEBI:597326"/>
    </cofactor>
</comment>
<keyword evidence="7 11" id="KW-0456">Lyase</keyword>
<proteinExistence type="predicted"/>
<protein>
    <recommendedName>
        <fullName evidence="4">threonine-phosphate decarboxylase</fullName>
        <ecNumber evidence="4">4.1.1.81</ecNumber>
    </recommendedName>
    <alternativeName>
        <fullName evidence="8">L-threonine-O-3-phosphate decarboxylase</fullName>
    </alternativeName>
</protein>
<dbReference type="Pfam" id="PF00155">
    <property type="entry name" value="Aminotran_1_2"/>
    <property type="match status" value="1"/>
</dbReference>
<evidence type="ECO:0000256" key="1">
    <source>
        <dbReference type="ARBA" id="ARBA00001933"/>
    </source>
</evidence>
<dbReference type="PANTHER" id="PTHR42885">
    <property type="entry name" value="HISTIDINOL-PHOSPHATE AMINOTRANSFERASE-RELATED"/>
    <property type="match status" value="1"/>
</dbReference>
<evidence type="ECO:0000256" key="5">
    <source>
        <dbReference type="ARBA" id="ARBA00022573"/>
    </source>
</evidence>
<name>A0ABV7J1E8_9RHOB</name>